<proteinExistence type="predicted"/>
<sequence>MPILSLSSKDLQTYQKRLTQLAHTEDSFAVIKELHQRLTVNEAELKKLEFAVNLLQIQGNHDLQKDAVKKEHQKLKDIRQTIDDRILIVEQKLYLGIPDDLDEMEQLIAEQEAIVADQEKLNEDELSLLEKMSQIDVAFGKQLAEIDQSRSNRELPLNAKLESALQQVEAAQKQTELRSKMLSFLPILLVPIILDCIAYKIGINGSNPLIFSHYIFLMSLIVIQIFFADQIRIKIFSFLAVKQCDLFFKQISDSLSELEKTKRQIETKHSIKAEDILSLDMS</sequence>
<dbReference type="EMBL" id="JAPJUH010000005">
    <property type="protein sequence ID" value="MCX3266482.1"/>
    <property type="molecule type" value="Genomic_DNA"/>
</dbReference>
<keyword evidence="1" id="KW-0812">Transmembrane</keyword>
<name>A0A9X3DFV3_9SPHI</name>
<accession>A0A9X3DFV3</accession>
<organism evidence="2 3">
    <name type="scientific">Pedobacter agri</name>
    <dbReference type="NCBI Taxonomy" id="454586"/>
    <lineage>
        <taxon>Bacteria</taxon>
        <taxon>Pseudomonadati</taxon>
        <taxon>Bacteroidota</taxon>
        <taxon>Sphingobacteriia</taxon>
        <taxon>Sphingobacteriales</taxon>
        <taxon>Sphingobacteriaceae</taxon>
        <taxon>Pedobacter</taxon>
    </lineage>
</organism>
<evidence type="ECO:0000256" key="1">
    <source>
        <dbReference type="SAM" id="Phobius"/>
    </source>
</evidence>
<keyword evidence="1" id="KW-0472">Membrane</keyword>
<dbReference type="RefSeq" id="WP_010603114.1">
    <property type="nucleotide sequence ID" value="NZ_JAPJUH010000005.1"/>
</dbReference>
<reference evidence="2" key="1">
    <citation type="submission" date="2022-11" db="EMBL/GenBank/DDBJ databases">
        <authorList>
            <person name="Graham C."/>
            <person name="Newman J.D."/>
        </authorList>
    </citation>
    <scope>NUCLEOTIDE SEQUENCE</scope>
    <source>
        <strain evidence="2">DSM 19486</strain>
    </source>
</reference>
<keyword evidence="3" id="KW-1185">Reference proteome</keyword>
<dbReference type="AlphaFoldDB" id="A0A9X3DFV3"/>
<comment type="caution">
    <text evidence="2">The sequence shown here is derived from an EMBL/GenBank/DDBJ whole genome shotgun (WGS) entry which is preliminary data.</text>
</comment>
<evidence type="ECO:0000313" key="2">
    <source>
        <dbReference type="EMBL" id="MCX3266482.1"/>
    </source>
</evidence>
<gene>
    <name evidence="2" type="ORF">OQZ29_17115</name>
</gene>
<protein>
    <submittedName>
        <fullName evidence="2">Uncharacterized protein</fullName>
    </submittedName>
</protein>
<dbReference type="Proteomes" id="UP001142592">
    <property type="component" value="Unassembled WGS sequence"/>
</dbReference>
<feature type="transmembrane region" description="Helical" evidence="1">
    <location>
        <begin position="209"/>
        <end position="228"/>
    </location>
</feature>
<keyword evidence="1" id="KW-1133">Transmembrane helix</keyword>
<feature type="transmembrane region" description="Helical" evidence="1">
    <location>
        <begin position="182"/>
        <end position="203"/>
    </location>
</feature>
<evidence type="ECO:0000313" key="3">
    <source>
        <dbReference type="Proteomes" id="UP001142592"/>
    </source>
</evidence>